<dbReference type="AlphaFoldDB" id="A0A9Q1ETW4"/>
<dbReference type="EMBL" id="JAINUF010000012">
    <property type="protein sequence ID" value="KAJ8344963.1"/>
    <property type="molecule type" value="Genomic_DNA"/>
</dbReference>
<dbReference type="Proteomes" id="UP001152622">
    <property type="component" value="Chromosome 12"/>
</dbReference>
<evidence type="ECO:0000313" key="1">
    <source>
        <dbReference type="EMBL" id="KAJ8344963.1"/>
    </source>
</evidence>
<protein>
    <submittedName>
        <fullName evidence="1">Uncharacterized protein</fullName>
    </submittedName>
</protein>
<gene>
    <name evidence="1" type="ORF">SKAU_G00291560</name>
</gene>
<proteinExistence type="predicted"/>
<sequence>MGWAFTDDRTEVLLMMHDRSNGCRVELLPNKQVAAEGEENVLGPSVCVPSYCMKTVLSSQMKPSDKLAWRKTTSIACFRKDTYNYEKDFAASTQHPVVSRAGLY</sequence>
<organism evidence="1 2">
    <name type="scientific">Synaphobranchus kaupii</name>
    <name type="common">Kaup's arrowtooth eel</name>
    <dbReference type="NCBI Taxonomy" id="118154"/>
    <lineage>
        <taxon>Eukaryota</taxon>
        <taxon>Metazoa</taxon>
        <taxon>Chordata</taxon>
        <taxon>Craniata</taxon>
        <taxon>Vertebrata</taxon>
        <taxon>Euteleostomi</taxon>
        <taxon>Actinopterygii</taxon>
        <taxon>Neopterygii</taxon>
        <taxon>Teleostei</taxon>
        <taxon>Anguilliformes</taxon>
        <taxon>Synaphobranchidae</taxon>
        <taxon>Synaphobranchus</taxon>
    </lineage>
</organism>
<reference evidence="1" key="1">
    <citation type="journal article" date="2023" name="Science">
        <title>Genome structures resolve the early diversification of teleost fishes.</title>
        <authorList>
            <person name="Parey E."/>
            <person name="Louis A."/>
            <person name="Montfort J."/>
            <person name="Bouchez O."/>
            <person name="Roques C."/>
            <person name="Iampietro C."/>
            <person name="Lluch J."/>
            <person name="Castinel A."/>
            <person name="Donnadieu C."/>
            <person name="Desvignes T."/>
            <person name="Floi Bucao C."/>
            <person name="Jouanno E."/>
            <person name="Wen M."/>
            <person name="Mejri S."/>
            <person name="Dirks R."/>
            <person name="Jansen H."/>
            <person name="Henkel C."/>
            <person name="Chen W.J."/>
            <person name="Zahm M."/>
            <person name="Cabau C."/>
            <person name="Klopp C."/>
            <person name="Thompson A.W."/>
            <person name="Robinson-Rechavi M."/>
            <person name="Braasch I."/>
            <person name="Lecointre G."/>
            <person name="Bobe J."/>
            <person name="Postlethwait J.H."/>
            <person name="Berthelot C."/>
            <person name="Roest Crollius H."/>
            <person name="Guiguen Y."/>
        </authorList>
    </citation>
    <scope>NUCLEOTIDE SEQUENCE</scope>
    <source>
        <strain evidence="1">WJC10195</strain>
    </source>
</reference>
<comment type="caution">
    <text evidence="1">The sequence shown here is derived from an EMBL/GenBank/DDBJ whole genome shotgun (WGS) entry which is preliminary data.</text>
</comment>
<accession>A0A9Q1ETW4</accession>
<evidence type="ECO:0000313" key="2">
    <source>
        <dbReference type="Proteomes" id="UP001152622"/>
    </source>
</evidence>
<name>A0A9Q1ETW4_SYNKA</name>
<keyword evidence="2" id="KW-1185">Reference proteome</keyword>